<dbReference type="HOGENOM" id="CLU_3290921_0_0_9"/>
<evidence type="ECO:0000313" key="2">
    <source>
        <dbReference type="Proteomes" id="UP000031449"/>
    </source>
</evidence>
<dbReference type="Proteomes" id="UP000031449">
    <property type="component" value="Chromosome"/>
</dbReference>
<dbReference type="EMBL" id="CP009416">
    <property type="protein sequence ID" value="AJD89827.1"/>
    <property type="molecule type" value="Genomic_DNA"/>
</dbReference>
<sequence>MKGYLQLEAECERGFPVLNGGTLFFMVWSGGWFSGHIGWN</sequence>
<protein>
    <submittedName>
        <fullName evidence="1">Uncharacterized protein</fullName>
    </submittedName>
</protein>
<dbReference type="KEGG" id="jeo:JMA_05100"/>
<dbReference type="STRING" id="1508404.JMA_05100"/>
<dbReference type="BioCyc" id="JESP1508404:G14D9-9727-MONOMER"/>
<proteinExistence type="predicted"/>
<accession>A0A0B5AMF2</accession>
<evidence type="ECO:0000313" key="1">
    <source>
        <dbReference type="EMBL" id="AJD89827.1"/>
    </source>
</evidence>
<keyword evidence="2" id="KW-1185">Reference proteome</keyword>
<organism evidence="1 2">
    <name type="scientific">Jeotgalibacillus malaysiensis</name>
    <dbReference type="NCBI Taxonomy" id="1508404"/>
    <lineage>
        <taxon>Bacteria</taxon>
        <taxon>Bacillati</taxon>
        <taxon>Bacillota</taxon>
        <taxon>Bacilli</taxon>
        <taxon>Bacillales</taxon>
        <taxon>Caryophanaceae</taxon>
        <taxon>Jeotgalibacillus</taxon>
    </lineage>
</organism>
<reference evidence="1 2" key="1">
    <citation type="submission" date="2014-08" db="EMBL/GenBank/DDBJ databases">
        <title>Complete genome of a marine bacteria Jeotgalibacillus malaysiensis.</title>
        <authorList>
            <person name="Yaakop A.S."/>
            <person name="Chan K.-G."/>
            <person name="Goh K.M."/>
        </authorList>
    </citation>
    <scope>NUCLEOTIDE SEQUENCE [LARGE SCALE GENOMIC DNA]</scope>
    <source>
        <strain evidence="1 2">D5</strain>
    </source>
</reference>
<gene>
    <name evidence="1" type="ORF">JMA_05100</name>
</gene>
<name>A0A0B5AMF2_9BACL</name>
<dbReference type="AlphaFoldDB" id="A0A0B5AMF2"/>